<dbReference type="SUPFAM" id="SSF56672">
    <property type="entry name" value="DNA/RNA polymerases"/>
    <property type="match status" value="1"/>
</dbReference>
<evidence type="ECO:0000259" key="1">
    <source>
        <dbReference type="PROSITE" id="PS50878"/>
    </source>
</evidence>
<dbReference type="CDD" id="cd01651">
    <property type="entry name" value="RT_G2_intron"/>
    <property type="match status" value="1"/>
</dbReference>
<dbReference type="Proteomes" id="UP000184301">
    <property type="component" value="Unassembled WGS sequence"/>
</dbReference>
<dbReference type="STRING" id="1121950.SAMN02745243_03372"/>
<dbReference type="PANTHER" id="PTHR34047">
    <property type="entry name" value="NUCLEAR INTRON MATURASE 1, MITOCHONDRIAL-RELATED"/>
    <property type="match status" value="1"/>
</dbReference>
<keyword evidence="2" id="KW-0695">RNA-directed DNA polymerase</keyword>
<dbReference type="InterPro" id="IPR000477">
    <property type="entry name" value="RT_dom"/>
</dbReference>
<evidence type="ECO:0000313" key="3">
    <source>
        <dbReference type="Proteomes" id="UP000184301"/>
    </source>
</evidence>
<gene>
    <name evidence="2" type="ORF">SAMN02745243_03372</name>
</gene>
<dbReference type="AlphaFoldDB" id="A0A1M6U0M3"/>
<organism evidence="2 3">
    <name type="scientific">Hespellia stercorisuis DSM 15480</name>
    <dbReference type="NCBI Taxonomy" id="1121950"/>
    <lineage>
        <taxon>Bacteria</taxon>
        <taxon>Bacillati</taxon>
        <taxon>Bacillota</taxon>
        <taxon>Clostridia</taxon>
        <taxon>Lachnospirales</taxon>
        <taxon>Lachnospiraceae</taxon>
        <taxon>Hespellia</taxon>
    </lineage>
</organism>
<evidence type="ECO:0000313" key="2">
    <source>
        <dbReference type="EMBL" id="SHK62729.1"/>
    </source>
</evidence>
<keyword evidence="3" id="KW-1185">Reference proteome</keyword>
<dbReference type="Pfam" id="PF00078">
    <property type="entry name" value="RVT_1"/>
    <property type="match status" value="1"/>
</dbReference>
<accession>A0A1M6U0M3</accession>
<keyword evidence="2" id="KW-0808">Transferase</keyword>
<dbReference type="InterPro" id="IPR051083">
    <property type="entry name" value="GrpII_Intron_Splice-Mob/Def"/>
</dbReference>
<name>A0A1M6U0M3_9FIRM</name>
<protein>
    <submittedName>
        <fullName evidence="2">Group II intron reverse transcriptase/maturase</fullName>
    </submittedName>
</protein>
<dbReference type="InterPro" id="IPR043502">
    <property type="entry name" value="DNA/RNA_pol_sf"/>
</dbReference>
<dbReference type="PANTHER" id="PTHR34047:SF8">
    <property type="entry name" value="PROTEIN YKFC"/>
    <property type="match status" value="1"/>
</dbReference>
<sequence length="432" mass="51568">MLEAELDRISNYSKRNIKVENLACLITKENLEEIHRKMDGKKAVGVDHVSKAEYDERLQTNLNTLIKRMKSQSYHPQSCRRVYIDKPGSNKKRPLGISCYEDKLVENNVAAILNAIYEEKQYDFSYGFRPKRNCHQAIKEICKHLRSDKVSYVVEADIRSFFDSMDHEWLIKFLEHDIADKRFIEIIRRMLKAGILENGKLLEHEAGSPQGNGSSPVLANVYLHYVLDMWFEIRMKKQFRGEAYLIRYADDYVGMFQYKADAELFYAQMRERFMKYGLELAEEKTRILEFGRFAATNRKVRNEGKPESIDFLGFTLYCSTNKWGKFTVKLKTNRKKMKTKLVKLNIWLRDNRELGAVEMIKRINLSLNGHYRYYGVSYNFRCMRGFRFQVIKYLFKWLNRRSQKKSYTWKQFKDLLKYYPIVYPKIYVNLFE</sequence>
<dbReference type="NCBIfam" id="TIGR04416">
    <property type="entry name" value="group_II_RT_mat"/>
    <property type="match status" value="1"/>
</dbReference>
<keyword evidence="2" id="KW-0548">Nucleotidyltransferase</keyword>
<feature type="domain" description="Reverse transcriptase" evidence="1">
    <location>
        <begin position="65"/>
        <end position="316"/>
    </location>
</feature>
<dbReference type="PROSITE" id="PS50878">
    <property type="entry name" value="RT_POL"/>
    <property type="match status" value="1"/>
</dbReference>
<dbReference type="InterPro" id="IPR030931">
    <property type="entry name" value="Group_II_RT_mat"/>
</dbReference>
<dbReference type="EMBL" id="FQZY01000065">
    <property type="protein sequence ID" value="SHK62729.1"/>
    <property type="molecule type" value="Genomic_DNA"/>
</dbReference>
<proteinExistence type="predicted"/>
<reference evidence="2 3" key="1">
    <citation type="submission" date="2016-11" db="EMBL/GenBank/DDBJ databases">
        <authorList>
            <person name="Jaros S."/>
            <person name="Januszkiewicz K."/>
            <person name="Wedrychowicz H."/>
        </authorList>
    </citation>
    <scope>NUCLEOTIDE SEQUENCE [LARGE SCALE GENOMIC DNA]</scope>
    <source>
        <strain evidence="2 3">DSM 15480</strain>
    </source>
</reference>
<dbReference type="GO" id="GO:0003964">
    <property type="term" value="F:RNA-directed DNA polymerase activity"/>
    <property type="evidence" value="ECO:0007669"/>
    <property type="project" value="UniProtKB-KW"/>
</dbReference>